<dbReference type="EMBL" id="JAKEVY010000006">
    <property type="protein sequence ID" value="MCF1716820.1"/>
    <property type="molecule type" value="Genomic_DNA"/>
</dbReference>
<keyword evidence="1" id="KW-0732">Signal</keyword>
<feature type="chain" id="PRO_5046899405" evidence="1">
    <location>
        <begin position="24"/>
        <end position="318"/>
    </location>
</feature>
<dbReference type="Proteomes" id="UP001200145">
    <property type="component" value="Unassembled WGS sequence"/>
</dbReference>
<accession>A0ABS9BNT6</accession>
<comment type="caution">
    <text evidence="3">The sequence shown here is derived from an EMBL/GenBank/DDBJ whole genome shotgun (WGS) entry which is preliminary data.</text>
</comment>
<dbReference type="InterPro" id="IPR010496">
    <property type="entry name" value="AL/BT2_dom"/>
</dbReference>
<feature type="domain" description="3-keto-alpha-glucoside-1,2-lyase/3-keto-2-hydroxy-glucal hydratase" evidence="2">
    <location>
        <begin position="148"/>
        <end position="315"/>
    </location>
</feature>
<dbReference type="RefSeq" id="WP_234868317.1">
    <property type="nucleotide sequence ID" value="NZ_JAKEVY010000006.1"/>
</dbReference>
<organism evidence="3 4">
    <name type="scientific">Flavihumibacter fluminis</name>
    <dbReference type="NCBI Taxonomy" id="2909236"/>
    <lineage>
        <taxon>Bacteria</taxon>
        <taxon>Pseudomonadati</taxon>
        <taxon>Bacteroidota</taxon>
        <taxon>Chitinophagia</taxon>
        <taxon>Chitinophagales</taxon>
        <taxon>Chitinophagaceae</taxon>
        <taxon>Flavihumibacter</taxon>
    </lineage>
</organism>
<evidence type="ECO:0000259" key="2">
    <source>
        <dbReference type="Pfam" id="PF06439"/>
    </source>
</evidence>
<gene>
    <name evidence="3" type="ORF">L0U88_19415</name>
</gene>
<name>A0ABS9BNT6_9BACT</name>
<sequence length="318" mass="34961">MKRIFQFFSIAAVCMTAGLVTTAQDHVTVKSAAPQIEGRWDMTVIENGVPKPSWLEINHSGHKRLVGHFVGMGGSARPVSQVFFKDGKLSFSLPPQWEAEDNDQKFEATLQDGKLTGTMVEANGKVWPFTAVKAPALRPTKAPVWGKPIALFNGKNLNGWKPLGENSQWVVENGVLKSPKSGVNLASEQKFRDFKLHVEFRCPAGSNSGVYLRGRYEVQIEDSYGKDPAKDLLGAIYGFISPVEMAAKKAGEWQTYDITLVGRYVTVFLNGKQVIYYQEIPGITGGALDSNEGEPGPIFFQGDHGPIEFRNITITPAQ</sequence>
<evidence type="ECO:0000256" key="1">
    <source>
        <dbReference type="SAM" id="SignalP"/>
    </source>
</evidence>
<proteinExistence type="predicted"/>
<dbReference type="Pfam" id="PF06439">
    <property type="entry name" value="3keto-disac_hyd"/>
    <property type="match status" value="1"/>
</dbReference>
<reference evidence="3 4" key="1">
    <citation type="submission" date="2022-01" db="EMBL/GenBank/DDBJ databases">
        <title>Flavihumibacter sp. nov., isolated from sediment of a river.</title>
        <authorList>
            <person name="Liu H."/>
        </authorList>
    </citation>
    <scope>NUCLEOTIDE SEQUENCE [LARGE SCALE GENOMIC DNA]</scope>
    <source>
        <strain evidence="3 4">RY-1</strain>
    </source>
</reference>
<keyword evidence="4" id="KW-1185">Reference proteome</keyword>
<dbReference type="Gene3D" id="2.60.120.560">
    <property type="entry name" value="Exo-inulinase, domain 1"/>
    <property type="match status" value="1"/>
</dbReference>
<feature type="signal peptide" evidence="1">
    <location>
        <begin position="1"/>
        <end position="23"/>
    </location>
</feature>
<protein>
    <submittedName>
        <fullName evidence="3">DUF1080 domain-containing protein</fullName>
    </submittedName>
</protein>
<evidence type="ECO:0000313" key="4">
    <source>
        <dbReference type="Proteomes" id="UP001200145"/>
    </source>
</evidence>
<evidence type="ECO:0000313" key="3">
    <source>
        <dbReference type="EMBL" id="MCF1716820.1"/>
    </source>
</evidence>